<feature type="signal peptide" evidence="13">
    <location>
        <begin position="1"/>
        <end position="38"/>
    </location>
</feature>
<keyword evidence="6" id="KW-0408">Iron</keyword>
<evidence type="ECO:0000256" key="13">
    <source>
        <dbReference type="SAM" id="SignalP"/>
    </source>
</evidence>
<keyword evidence="7" id="KW-0406">Ion transport</keyword>
<sequence length="802" mass="88742">MAATVSDNAISGSAGRRRRFAFLAGTMLALYGAAPASAQTAASPQAAREAISIPAGPLTPALNRLAVQAGLQILFDAELTRAKTTRGVRGALAPAQALDALLAGTGIDARFAGSNQVVLSSNPAPATTGALPDGTISLDEIRIYGARDAATLGDTSASVGVVTAKDIEYGQIRDFRDAFRRMANAMDADWINGGFILRGVNSEGFASGNNPIGSLYIDGVLQTQEGTRRGARALWDVEQVEVYRGPQSTLSGRAAMAGAIYIKTKDPTFKREFEVQGTVGNDRRVGAAFMVNAPLLENQVAARIAGSFERFRSNLNAPSFVAFQRYDEWMTDSNYNVRGKLLITPTGLPDTKAMLSYSFAKDAPRERDIGGPGMGLPWRQKRSDFYLPIYTEVRSTRVHNVGLEVTHNISDALRFTSQTGITHDFHQRPSINLGTYGETNVLRGDRTSTQFTQEFRLNYDLGPWKWVAGIYGSHLDWRNWYDGRISTTTIYQKDSKKTSNAAAFGEVTYEFFPSWKVTAGARLDYTDQSVEYYYRRGNLRTRTAAITRYSGSTDELNVLPKLGISKDFGDRHTAGFVYSQGFRNGGIAYDNVRMATYTYDPEKSHNFELFYKGRWLDDRLTINANAFHTRFRRQQVDIEDFVNLNNLIANAANSRSWGFEFEPSFRITDQFTAFASIGYLDTKFDRKSQHGLIELAGYPFPEAPEWSLGLGGRYEFTNGFYVGADAKYNSSYMARFSVNSPNSFVGDRAIVNAQAGYKRENWEVNAFAQNLLDEKYLTYLDGDSMATLGSRRSFGVSLKAKF</sequence>
<dbReference type="EMBL" id="FNUY01000001">
    <property type="protein sequence ID" value="SEF53255.1"/>
    <property type="molecule type" value="Genomic_DNA"/>
</dbReference>
<name>A0A1H5SRU9_9HYPH</name>
<comment type="similarity">
    <text evidence="11 12">Belongs to the TonB-dependent receptor family.</text>
</comment>
<evidence type="ECO:0000256" key="6">
    <source>
        <dbReference type="ARBA" id="ARBA00023004"/>
    </source>
</evidence>
<dbReference type="AlphaFoldDB" id="A0A1H5SRU9"/>
<keyword evidence="15" id="KW-0675">Receptor</keyword>
<dbReference type="InterPro" id="IPR011662">
    <property type="entry name" value="Secretin/TonB_short_N"/>
</dbReference>
<evidence type="ECO:0000256" key="9">
    <source>
        <dbReference type="ARBA" id="ARBA00023136"/>
    </source>
</evidence>
<keyword evidence="3 11" id="KW-1134">Transmembrane beta strand</keyword>
<dbReference type="GO" id="GO:0006826">
    <property type="term" value="P:iron ion transport"/>
    <property type="evidence" value="ECO:0007669"/>
    <property type="project" value="UniProtKB-KW"/>
</dbReference>
<proteinExistence type="inferred from homology"/>
<evidence type="ECO:0000256" key="7">
    <source>
        <dbReference type="ARBA" id="ARBA00023065"/>
    </source>
</evidence>
<keyword evidence="10 11" id="KW-0998">Cell outer membrane</keyword>
<reference evidence="15 16" key="1">
    <citation type="submission" date="2016-10" db="EMBL/GenBank/DDBJ databases">
        <authorList>
            <person name="de Groot N.N."/>
        </authorList>
    </citation>
    <scope>NUCLEOTIDE SEQUENCE [LARGE SCALE GENOMIC DNA]</scope>
    <source>
        <strain evidence="15 16">DSM 26656</strain>
    </source>
</reference>
<dbReference type="SUPFAM" id="SSF56935">
    <property type="entry name" value="Porins"/>
    <property type="match status" value="1"/>
</dbReference>
<dbReference type="InterPro" id="IPR000531">
    <property type="entry name" value="Beta-barrel_TonB"/>
</dbReference>
<dbReference type="InterPro" id="IPR012910">
    <property type="entry name" value="Plug_dom"/>
</dbReference>
<keyword evidence="13" id="KW-0732">Signal</keyword>
<evidence type="ECO:0000256" key="3">
    <source>
        <dbReference type="ARBA" id="ARBA00022452"/>
    </source>
</evidence>
<dbReference type="Pfam" id="PF07715">
    <property type="entry name" value="Plug"/>
    <property type="match status" value="1"/>
</dbReference>
<dbReference type="InterPro" id="IPR036942">
    <property type="entry name" value="Beta-barrel_TonB_sf"/>
</dbReference>
<dbReference type="InterPro" id="IPR039426">
    <property type="entry name" value="TonB-dep_rcpt-like"/>
</dbReference>
<evidence type="ECO:0000256" key="5">
    <source>
        <dbReference type="ARBA" id="ARBA00022692"/>
    </source>
</evidence>
<dbReference type="Pfam" id="PF07660">
    <property type="entry name" value="STN"/>
    <property type="match status" value="1"/>
</dbReference>
<gene>
    <name evidence="15" type="ORF">SAMN04488115_101390</name>
</gene>
<dbReference type="PANTHER" id="PTHR32552:SF81">
    <property type="entry name" value="TONB-DEPENDENT OUTER MEMBRANE RECEPTOR"/>
    <property type="match status" value="1"/>
</dbReference>
<dbReference type="CDD" id="cd01347">
    <property type="entry name" value="ligand_gated_channel"/>
    <property type="match status" value="1"/>
</dbReference>
<dbReference type="Gene3D" id="3.55.50.30">
    <property type="match status" value="1"/>
</dbReference>
<protein>
    <submittedName>
        <fullName evidence="15">Outer membrane receptor proteins, mostly Fe transport</fullName>
    </submittedName>
</protein>
<feature type="domain" description="Secretin/TonB short N-terminal" evidence="14">
    <location>
        <begin position="71"/>
        <end position="122"/>
    </location>
</feature>
<evidence type="ECO:0000256" key="8">
    <source>
        <dbReference type="ARBA" id="ARBA00023077"/>
    </source>
</evidence>
<organism evidence="15 16">
    <name type="scientific">Bosea lathyri</name>
    <dbReference type="NCBI Taxonomy" id="1036778"/>
    <lineage>
        <taxon>Bacteria</taxon>
        <taxon>Pseudomonadati</taxon>
        <taxon>Pseudomonadota</taxon>
        <taxon>Alphaproteobacteria</taxon>
        <taxon>Hyphomicrobiales</taxon>
        <taxon>Boseaceae</taxon>
        <taxon>Bosea</taxon>
    </lineage>
</organism>
<evidence type="ECO:0000256" key="10">
    <source>
        <dbReference type="ARBA" id="ARBA00023237"/>
    </source>
</evidence>
<feature type="chain" id="PRO_5009284245" evidence="13">
    <location>
        <begin position="39"/>
        <end position="802"/>
    </location>
</feature>
<evidence type="ECO:0000256" key="12">
    <source>
        <dbReference type="RuleBase" id="RU003357"/>
    </source>
</evidence>
<evidence type="ECO:0000313" key="16">
    <source>
        <dbReference type="Proteomes" id="UP000236743"/>
    </source>
</evidence>
<keyword evidence="9 11" id="KW-0472">Membrane</keyword>
<evidence type="ECO:0000256" key="1">
    <source>
        <dbReference type="ARBA" id="ARBA00004571"/>
    </source>
</evidence>
<keyword evidence="5 11" id="KW-0812">Transmembrane</keyword>
<evidence type="ECO:0000256" key="4">
    <source>
        <dbReference type="ARBA" id="ARBA00022496"/>
    </source>
</evidence>
<dbReference type="SMART" id="SM00965">
    <property type="entry name" value="STN"/>
    <property type="match status" value="1"/>
</dbReference>
<keyword evidence="4" id="KW-0410">Iron transport</keyword>
<evidence type="ECO:0000256" key="11">
    <source>
        <dbReference type="PROSITE-ProRule" id="PRU01360"/>
    </source>
</evidence>
<dbReference type="PROSITE" id="PS52016">
    <property type="entry name" value="TONB_DEPENDENT_REC_3"/>
    <property type="match status" value="1"/>
</dbReference>
<accession>A0A1H5SRU9</accession>
<dbReference type="PANTHER" id="PTHR32552">
    <property type="entry name" value="FERRICHROME IRON RECEPTOR-RELATED"/>
    <property type="match status" value="1"/>
</dbReference>
<dbReference type="Gene3D" id="2.40.170.20">
    <property type="entry name" value="TonB-dependent receptor, beta-barrel domain"/>
    <property type="match status" value="1"/>
</dbReference>
<evidence type="ECO:0000313" key="15">
    <source>
        <dbReference type="EMBL" id="SEF53255.1"/>
    </source>
</evidence>
<keyword evidence="16" id="KW-1185">Reference proteome</keyword>
<keyword evidence="2 11" id="KW-0813">Transport</keyword>
<comment type="subcellular location">
    <subcellularLocation>
        <location evidence="1 11">Cell outer membrane</location>
        <topology evidence="1 11">Multi-pass membrane protein</topology>
    </subcellularLocation>
</comment>
<dbReference type="GO" id="GO:0009279">
    <property type="term" value="C:cell outer membrane"/>
    <property type="evidence" value="ECO:0007669"/>
    <property type="project" value="UniProtKB-SubCell"/>
</dbReference>
<dbReference type="Proteomes" id="UP000236743">
    <property type="component" value="Unassembled WGS sequence"/>
</dbReference>
<evidence type="ECO:0000256" key="2">
    <source>
        <dbReference type="ARBA" id="ARBA00022448"/>
    </source>
</evidence>
<keyword evidence="8 12" id="KW-0798">TonB box</keyword>
<dbReference type="Pfam" id="PF00593">
    <property type="entry name" value="TonB_dep_Rec_b-barrel"/>
    <property type="match status" value="1"/>
</dbReference>
<evidence type="ECO:0000259" key="14">
    <source>
        <dbReference type="SMART" id="SM00965"/>
    </source>
</evidence>